<dbReference type="EMBL" id="NAJM01000054">
    <property type="protein sequence ID" value="RVX66932.1"/>
    <property type="molecule type" value="Genomic_DNA"/>
</dbReference>
<sequence>MASFRSAMQPVARQTKRLSFRQLVNPTARPSFVARRHLNTDTAPVLYSAHAKVVGARTGHVEGDDLNVDLTMAKAIGGAGDKGKTNPEELFAAGYGACFQSAMNASAASMGVKMPSKKEDSIVETTVHLVGDMKTLDMGIRVDMKVKVKGLSQEDFDKIIKRAKEVCPYSRATQGNVTTNITSELSL</sequence>
<reference evidence="2 3" key="1">
    <citation type="submission" date="2017-03" db="EMBL/GenBank/DDBJ databases">
        <title>Genomes of endolithic fungi from Antarctica.</title>
        <authorList>
            <person name="Coleine C."/>
            <person name="Masonjones S."/>
            <person name="Stajich J.E."/>
        </authorList>
    </citation>
    <scope>NUCLEOTIDE SEQUENCE [LARGE SCALE GENOMIC DNA]</scope>
    <source>
        <strain evidence="2 3">CCFEE 6314</strain>
    </source>
</reference>
<dbReference type="Gene3D" id="3.30.300.20">
    <property type="match status" value="1"/>
</dbReference>
<dbReference type="Gene3D" id="2.20.25.10">
    <property type="match status" value="1"/>
</dbReference>
<dbReference type="PANTHER" id="PTHR33797">
    <property type="entry name" value="ORGANIC HYDROPEROXIDE RESISTANCE PROTEIN-LIKE"/>
    <property type="match status" value="1"/>
</dbReference>
<protein>
    <recommendedName>
        <fullName evidence="4">Organic hydroperoxide resistance protein</fullName>
    </recommendedName>
</protein>
<dbReference type="InterPro" id="IPR015946">
    <property type="entry name" value="KH_dom-like_a/b"/>
</dbReference>
<dbReference type="OrthoDB" id="60422at2759"/>
<comment type="similarity">
    <text evidence="1">Belongs to the OsmC/Ohr family.</text>
</comment>
<dbReference type="PANTHER" id="PTHR33797:SF2">
    <property type="entry name" value="ORGANIC HYDROPEROXIDE RESISTANCE PROTEIN-LIKE"/>
    <property type="match status" value="1"/>
</dbReference>
<dbReference type="Proteomes" id="UP000288859">
    <property type="component" value="Unassembled WGS sequence"/>
</dbReference>
<dbReference type="Pfam" id="PF02566">
    <property type="entry name" value="OsmC"/>
    <property type="match status" value="1"/>
</dbReference>
<dbReference type="AlphaFoldDB" id="A0A438MTE8"/>
<comment type="caution">
    <text evidence="2">The sequence shown here is derived from an EMBL/GenBank/DDBJ whole genome shotgun (WGS) entry which is preliminary data.</text>
</comment>
<dbReference type="InterPro" id="IPR019953">
    <property type="entry name" value="OHR"/>
</dbReference>
<dbReference type="InterPro" id="IPR036102">
    <property type="entry name" value="OsmC/Ohrsf"/>
</dbReference>
<dbReference type="NCBIfam" id="TIGR03561">
    <property type="entry name" value="organ_hyd_perox"/>
    <property type="match status" value="1"/>
</dbReference>
<evidence type="ECO:0008006" key="4">
    <source>
        <dbReference type="Google" id="ProtNLM"/>
    </source>
</evidence>
<evidence type="ECO:0000256" key="1">
    <source>
        <dbReference type="ARBA" id="ARBA00007378"/>
    </source>
</evidence>
<gene>
    <name evidence="2" type="ORF">B0A52_09056</name>
</gene>
<evidence type="ECO:0000313" key="3">
    <source>
        <dbReference type="Proteomes" id="UP000288859"/>
    </source>
</evidence>
<accession>A0A438MTE8</accession>
<proteinExistence type="inferred from homology"/>
<name>A0A438MTE8_EXOME</name>
<evidence type="ECO:0000313" key="2">
    <source>
        <dbReference type="EMBL" id="RVX66932.1"/>
    </source>
</evidence>
<dbReference type="SUPFAM" id="SSF82784">
    <property type="entry name" value="OsmC-like"/>
    <property type="match status" value="1"/>
</dbReference>
<organism evidence="2 3">
    <name type="scientific">Exophiala mesophila</name>
    <name type="common">Black yeast-like fungus</name>
    <dbReference type="NCBI Taxonomy" id="212818"/>
    <lineage>
        <taxon>Eukaryota</taxon>
        <taxon>Fungi</taxon>
        <taxon>Dikarya</taxon>
        <taxon>Ascomycota</taxon>
        <taxon>Pezizomycotina</taxon>
        <taxon>Eurotiomycetes</taxon>
        <taxon>Chaetothyriomycetidae</taxon>
        <taxon>Chaetothyriales</taxon>
        <taxon>Herpotrichiellaceae</taxon>
        <taxon>Exophiala</taxon>
    </lineage>
</organism>
<dbReference type="InterPro" id="IPR003718">
    <property type="entry name" value="OsmC/Ohr_fam"/>
</dbReference>
<dbReference type="GO" id="GO:0006979">
    <property type="term" value="P:response to oxidative stress"/>
    <property type="evidence" value="ECO:0007669"/>
    <property type="project" value="InterPro"/>
</dbReference>